<reference evidence="2" key="1">
    <citation type="submission" date="2022-06" db="EMBL/GenBank/DDBJ databases">
        <title>Genome Sequence of Candolleomyces eurysporus.</title>
        <authorList>
            <person name="Buettner E."/>
        </authorList>
    </citation>
    <scope>NUCLEOTIDE SEQUENCE</scope>
    <source>
        <strain evidence="2">VTCC 930004</strain>
    </source>
</reference>
<keyword evidence="3" id="KW-1185">Reference proteome</keyword>
<evidence type="ECO:0000313" key="3">
    <source>
        <dbReference type="Proteomes" id="UP001140091"/>
    </source>
</evidence>
<proteinExistence type="predicted"/>
<feature type="non-terminal residue" evidence="2">
    <location>
        <position position="1"/>
    </location>
</feature>
<comment type="caution">
    <text evidence="2">The sequence shown here is derived from an EMBL/GenBank/DDBJ whole genome shotgun (WGS) entry which is preliminary data.</text>
</comment>
<dbReference type="OrthoDB" id="3256800at2759"/>
<dbReference type="Proteomes" id="UP001140091">
    <property type="component" value="Unassembled WGS sequence"/>
</dbReference>
<dbReference type="InterPro" id="IPR045340">
    <property type="entry name" value="DUF6533"/>
</dbReference>
<name>A0A9W8JBR1_9AGAR</name>
<feature type="domain" description="DUF6533" evidence="1">
    <location>
        <begin position="27"/>
        <end position="60"/>
    </location>
</feature>
<sequence>MADFTAELDEIHNIYVQNYLMLSSQTLDYLDTFEAEVTYIWVEPWKLGKLLFFLSRYVTVMGFPVSIYCKVGSF</sequence>
<accession>A0A9W8JBR1</accession>
<gene>
    <name evidence="2" type="ORF">H1R20_g9246</name>
</gene>
<organism evidence="2 3">
    <name type="scientific">Candolleomyces eurysporus</name>
    <dbReference type="NCBI Taxonomy" id="2828524"/>
    <lineage>
        <taxon>Eukaryota</taxon>
        <taxon>Fungi</taxon>
        <taxon>Dikarya</taxon>
        <taxon>Basidiomycota</taxon>
        <taxon>Agaricomycotina</taxon>
        <taxon>Agaricomycetes</taxon>
        <taxon>Agaricomycetidae</taxon>
        <taxon>Agaricales</taxon>
        <taxon>Agaricineae</taxon>
        <taxon>Psathyrellaceae</taxon>
        <taxon>Candolleomyces</taxon>
    </lineage>
</organism>
<protein>
    <recommendedName>
        <fullName evidence="1">DUF6533 domain-containing protein</fullName>
    </recommendedName>
</protein>
<dbReference type="EMBL" id="JANBPK010000954">
    <property type="protein sequence ID" value="KAJ2927858.1"/>
    <property type="molecule type" value="Genomic_DNA"/>
</dbReference>
<evidence type="ECO:0000313" key="2">
    <source>
        <dbReference type="EMBL" id="KAJ2927858.1"/>
    </source>
</evidence>
<dbReference type="AlphaFoldDB" id="A0A9W8JBR1"/>
<dbReference type="Pfam" id="PF20151">
    <property type="entry name" value="DUF6533"/>
    <property type="match status" value="1"/>
</dbReference>
<evidence type="ECO:0000259" key="1">
    <source>
        <dbReference type="Pfam" id="PF20151"/>
    </source>
</evidence>